<keyword evidence="7 17" id="KW-0067">ATP-binding</keyword>
<evidence type="ECO:0000256" key="9">
    <source>
        <dbReference type="ARBA" id="ARBA00022958"/>
    </source>
</evidence>
<dbReference type="eggNOG" id="COG0062">
    <property type="taxonomic scope" value="Bacteria"/>
</dbReference>
<comment type="similarity">
    <text evidence="17">Belongs to the NnrD/CARKD family.</text>
</comment>
<dbReference type="GO" id="GO:0110051">
    <property type="term" value="P:metabolite repair"/>
    <property type="evidence" value="ECO:0007669"/>
    <property type="project" value="TreeGrafter"/>
</dbReference>
<comment type="function">
    <text evidence="17">Catalyzes the dehydration of the S-form of NAD(P)HX at the expense of ADP, which is converted to AMP. Together with NAD(P)HX epimerase, which catalyzes the epimerization of the S- and R-forms, the enzyme allows the repair of both epimers of NAD(P)HX, a damaged form of NAD(P)H that is a result of enzymatic or heat-dependent hydration.</text>
</comment>
<reference evidence="22 23" key="1">
    <citation type="submission" date="2014-04" db="EMBL/GenBank/DDBJ databases">
        <title>Characterization and application of a salt tolerant electro-active bacterium.</title>
        <authorList>
            <person name="Yang L."/>
            <person name="Wei S."/>
            <person name="Tay Q.X.M."/>
        </authorList>
    </citation>
    <scope>NUCLEOTIDE SEQUENCE [LARGE SCALE GENOMIC DNA]</scope>
    <source>
        <strain evidence="22 23">LY1</strain>
    </source>
</reference>
<comment type="cofactor">
    <cofactor evidence="17">
        <name>Mg(2+)</name>
        <dbReference type="ChEBI" id="CHEBI:18420"/>
    </cofactor>
</comment>
<dbReference type="Pfam" id="PF03853">
    <property type="entry name" value="YjeF_N"/>
    <property type="match status" value="1"/>
</dbReference>
<comment type="catalytic activity">
    <reaction evidence="1 18 19">
        <text>(6R)-NADHX = (6S)-NADHX</text>
        <dbReference type="Rhea" id="RHEA:32215"/>
        <dbReference type="ChEBI" id="CHEBI:64074"/>
        <dbReference type="ChEBI" id="CHEBI:64075"/>
        <dbReference type="EC" id="5.1.99.6"/>
    </reaction>
</comment>
<dbReference type="GO" id="GO:0016301">
    <property type="term" value="F:kinase activity"/>
    <property type="evidence" value="ECO:0007669"/>
    <property type="project" value="UniProtKB-KW"/>
</dbReference>
<feature type="binding site" evidence="17">
    <location>
        <position position="321"/>
    </location>
    <ligand>
        <name>(6S)-NADPHX</name>
        <dbReference type="ChEBI" id="CHEBI:64076"/>
    </ligand>
</feature>
<keyword evidence="22" id="KW-0808">Transferase</keyword>
<evidence type="ECO:0000256" key="6">
    <source>
        <dbReference type="ARBA" id="ARBA00022741"/>
    </source>
</evidence>
<dbReference type="GO" id="GO:0046496">
    <property type="term" value="P:nicotinamide nucleotide metabolic process"/>
    <property type="evidence" value="ECO:0007669"/>
    <property type="project" value="UniProtKB-UniRule"/>
</dbReference>
<evidence type="ECO:0000256" key="15">
    <source>
        <dbReference type="ARBA" id="ARBA00048238"/>
    </source>
</evidence>
<protein>
    <recommendedName>
        <fullName evidence="19">Bifunctional NAD(P)H-hydrate repair enzyme</fullName>
    </recommendedName>
    <alternativeName>
        <fullName evidence="19">Nicotinamide nucleotide repair protein</fullName>
    </alternativeName>
    <domain>
        <recommendedName>
            <fullName evidence="19">ADP-dependent (S)-NAD(P)H-hydrate dehydratase</fullName>
            <ecNumber evidence="19">4.2.1.136</ecNumber>
        </recommendedName>
        <alternativeName>
            <fullName evidence="19">ADP-dependent NAD(P)HX dehydratase</fullName>
        </alternativeName>
    </domain>
    <domain>
        <recommendedName>
            <fullName evidence="19">NAD(P)H-hydrate epimerase</fullName>
            <ecNumber evidence="19">5.1.99.6</ecNumber>
        </recommendedName>
    </domain>
</protein>
<evidence type="ECO:0000259" key="21">
    <source>
        <dbReference type="PROSITE" id="PS51385"/>
    </source>
</evidence>
<proteinExistence type="inferred from homology"/>
<evidence type="ECO:0000256" key="11">
    <source>
        <dbReference type="ARBA" id="ARBA00023235"/>
    </source>
</evidence>
<comment type="caution">
    <text evidence="18">Lacks conserved residue(s) required for the propagation of feature annotation.</text>
</comment>
<evidence type="ECO:0000256" key="13">
    <source>
        <dbReference type="ARBA" id="ARBA00023268"/>
    </source>
</evidence>
<dbReference type="SUPFAM" id="SSF53613">
    <property type="entry name" value="Ribokinase-like"/>
    <property type="match status" value="1"/>
</dbReference>
<dbReference type="InterPro" id="IPR000631">
    <property type="entry name" value="CARKD"/>
</dbReference>
<dbReference type="PROSITE" id="PS01050">
    <property type="entry name" value="YJEF_C_2"/>
    <property type="match status" value="1"/>
</dbReference>
<sequence length="502" mass="55165">MLKIISGKDVNKLDLKYIKAKGILSFELMEKAAEAFCEWYMKQFDRKKTIAIFCGIGNNGGDGLAIARMLFRQGYKICVFLYGDADNASSDFKSNLRILPSNIVTKHLNDFDLKKLETDIVIDALLGVGINKPLEGQLLGIVQYLSNLKAVKIAVDVPSGLPSDTVLEGEAFSADFTVSFQFPKLSLMFPEHGHNIGELVILDIGIDQSYFKEFESKQFYLEPEDIKIRHKKYHRASHKGDYGKVMLIGGSLGKVGAVYMASKGALRTGSGLVSAFVPKCGLNILQASLPEVMVEISNNEYIIDALPENMERFDAIGIGPGKGTDIKSAEVLQKLMSRYKKNIVIDADAINIIAQNEEIKDLIRDNMILTPHVMEFERLVGKCIDHTDRLKKAIDFCAVHKCILILKGPNTTICMPDGRMYFNSTGTKYLATGGTGDVLTGILTSFIGQGYSAENAAICGVYHHGLAGQLASVNKLHGTIATDIIDKIPETFYVLNHSAGNF</sequence>
<comment type="caution">
    <text evidence="22">The sequence shown here is derived from an EMBL/GenBank/DDBJ whole genome shotgun (WGS) entry which is preliminary data.</text>
</comment>
<comment type="subunit">
    <text evidence="17">Homotetramer.</text>
</comment>
<feature type="binding site" evidence="17">
    <location>
        <position position="372"/>
    </location>
    <ligand>
        <name>(6S)-NADPHX</name>
        <dbReference type="ChEBI" id="CHEBI:64076"/>
    </ligand>
</feature>
<dbReference type="PROSITE" id="PS51383">
    <property type="entry name" value="YJEF_C_3"/>
    <property type="match status" value="1"/>
</dbReference>
<keyword evidence="6 17" id="KW-0547">Nucleotide-binding</keyword>
<keyword evidence="23" id="KW-1185">Reference proteome</keyword>
<dbReference type="EC" id="4.2.1.136" evidence="19"/>
<evidence type="ECO:0000256" key="8">
    <source>
        <dbReference type="ARBA" id="ARBA00022857"/>
    </source>
</evidence>
<feature type="binding site" evidence="18">
    <location>
        <begin position="127"/>
        <end position="133"/>
    </location>
    <ligand>
        <name>(6S)-NADPHX</name>
        <dbReference type="ChEBI" id="CHEBI:64076"/>
    </ligand>
</feature>
<feature type="binding site" evidence="18">
    <location>
        <position position="123"/>
    </location>
    <ligand>
        <name>K(+)</name>
        <dbReference type="ChEBI" id="CHEBI:29103"/>
    </ligand>
</feature>
<comment type="similarity">
    <text evidence="3 19">In the N-terminal section; belongs to the NnrE/AIBP family.</text>
</comment>
<keyword evidence="5 18" id="KW-0479">Metal-binding</keyword>
<dbReference type="EC" id="5.1.99.6" evidence="19"/>
<dbReference type="HAMAP" id="MF_01965">
    <property type="entry name" value="NADHX_dehydratase"/>
    <property type="match status" value="1"/>
</dbReference>
<feature type="binding site" evidence="18">
    <location>
        <position position="59"/>
    </location>
    <ligand>
        <name>K(+)</name>
        <dbReference type="ChEBI" id="CHEBI:29103"/>
    </ligand>
</feature>
<dbReference type="RefSeq" id="WP_035075580.1">
    <property type="nucleotide sequence ID" value="NZ_JMIH01000023.1"/>
</dbReference>
<evidence type="ECO:0000256" key="7">
    <source>
        <dbReference type="ARBA" id="ARBA00022840"/>
    </source>
</evidence>
<evidence type="ECO:0000256" key="1">
    <source>
        <dbReference type="ARBA" id="ARBA00000013"/>
    </source>
</evidence>
<comment type="catalytic activity">
    <reaction evidence="16 17 19">
        <text>(6S)-NADPHX + ADP = AMP + phosphate + NADPH + H(+)</text>
        <dbReference type="Rhea" id="RHEA:32235"/>
        <dbReference type="ChEBI" id="CHEBI:15378"/>
        <dbReference type="ChEBI" id="CHEBI:43474"/>
        <dbReference type="ChEBI" id="CHEBI:57783"/>
        <dbReference type="ChEBI" id="CHEBI:64076"/>
        <dbReference type="ChEBI" id="CHEBI:456215"/>
        <dbReference type="ChEBI" id="CHEBI:456216"/>
        <dbReference type="EC" id="4.2.1.136"/>
    </reaction>
</comment>
<gene>
    <name evidence="17" type="primary">nnrD</name>
    <name evidence="18" type="synonym">nnrE</name>
    <name evidence="22" type="ORF">EL17_14040</name>
</gene>
<feature type="binding site" evidence="17">
    <location>
        <position position="257"/>
    </location>
    <ligand>
        <name>(6S)-NADPHX</name>
        <dbReference type="ChEBI" id="CHEBI:64076"/>
    </ligand>
</feature>
<evidence type="ECO:0000259" key="20">
    <source>
        <dbReference type="PROSITE" id="PS51383"/>
    </source>
</evidence>
<keyword evidence="9 18" id="KW-0630">Potassium</keyword>
<dbReference type="HAMAP" id="MF_01966">
    <property type="entry name" value="NADHX_epimerase"/>
    <property type="match status" value="1"/>
</dbReference>
<dbReference type="Gene3D" id="3.40.1190.20">
    <property type="match status" value="1"/>
</dbReference>
<dbReference type="InterPro" id="IPR017953">
    <property type="entry name" value="Carbohydrate_kinase_pred_CS"/>
</dbReference>
<dbReference type="Proteomes" id="UP000027821">
    <property type="component" value="Unassembled WGS sequence"/>
</dbReference>
<dbReference type="InterPro" id="IPR036652">
    <property type="entry name" value="YjeF_N_dom_sf"/>
</dbReference>
<dbReference type="OrthoDB" id="9806925at2"/>
<keyword evidence="12 17" id="KW-0456">Lyase</keyword>
<comment type="function">
    <text evidence="14 19">Bifunctional enzyme that catalyzes the epimerization of the S- and R-forms of NAD(P)HX and the dehydration of the S-form of NAD(P)HX at the expense of ADP, which is converted to AMP. This allows the repair of both epimers of NAD(P)HX, a damaged form of NAD(P)H that is a result of enzymatic or heat-dependent hydration.</text>
</comment>
<dbReference type="InterPro" id="IPR030677">
    <property type="entry name" value="Nnr"/>
</dbReference>
<dbReference type="GO" id="GO:0052855">
    <property type="term" value="F:ADP-dependent NAD(P)H-hydrate dehydratase activity"/>
    <property type="evidence" value="ECO:0007669"/>
    <property type="project" value="UniProtKB-UniRule"/>
</dbReference>
<evidence type="ECO:0000256" key="10">
    <source>
        <dbReference type="ARBA" id="ARBA00023027"/>
    </source>
</evidence>
<evidence type="ECO:0000256" key="4">
    <source>
        <dbReference type="ARBA" id="ARBA00009524"/>
    </source>
</evidence>
<evidence type="ECO:0000313" key="23">
    <source>
        <dbReference type="Proteomes" id="UP000027821"/>
    </source>
</evidence>
<evidence type="ECO:0000256" key="18">
    <source>
        <dbReference type="HAMAP-Rule" id="MF_01966"/>
    </source>
</evidence>
<evidence type="ECO:0000256" key="5">
    <source>
        <dbReference type="ARBA" id="ARBA00022723"/>
    </source>
</evidence>
<dbReference type="PANTHER" id="PTHR12592:SF0">
    <property type="entry name" value="ATP-DEPENDENT (S)-NAD(P)H-HYDRATE DEHYDRATASE"/>
    <property type="match status" value="1"/>
</dbReference>
<comment type="catalytic activity">
    <reaction evidence="2 18 19">
        <text>(6R)-NADPHX = (6S)-NADPHX</text>
        <dbReference type="Rhea" id="RHEA:32227"/>
        <dbReference type="ChEBI" id="CHEBI:64076"/>
        <dbReference type="ChEBI" id="CHEBI:64077"/>
        <dbReference type="EC" id="5.1.99.6"/>
    </reaction>
</comment>
<keyword evidence="8 17" id="KW-0521">NADP</keyword>
<evidence type="ECO:0000256" key="3">
    <source>
        <dbReference type="ARBA" id="ARBA00006001"/>
    </source>
</evidence>
<keyword evidence="10 17" id="KW-0520">NAD</keyword>
<evidence type="ECO:0000256" key="19">
    <source>
        <dbReference type="PIRNR" id="PIRNR017184"/>
    </source>
</evidence>
<feature type="binding site" evidence="18">
    <location>
        <position position="156"/>
    </location>
    <ligand>
        <name>(6S)-NADPHX</name>
        <dbReference type="ChEBI" id="CHEBI:64076"/>
    </ligand>
</feature>
<dbReference type="InterPro" id="IPR029056">
    <property type="entry name" value="Ribokinase-like"/>
</dbReference>
<evidence type="ECO:0000256" key="14">
    <source>
        <dbReference type="ARBA" id="ARBA00025153"/>
    </source>
</evidence>
<keyword evidence="11 18" id="KW-0413">Isomerase</keyword>
<dbReference type="NCBIfam" id="TIGR00196">
    <property type="entry name" value="yjeF_cterm"/>
    <property type="match status" value="1"/>
</dbReference>
<feature type="binding site" evidence="18">
    <location>
        <position position="159"/>
    </location>
    <ligand>
        <name>K(+)</name>
        <dbReference type="ChEBI" id="CHEBI:29103"/>
    </ligand>
</feature>
<feature type="domain" description="YjeF C-terminal" evidence="20">
    <location>
        <begin position="222"/>
        <end position="495"/>
    </location>
</feature>
<dbReference type="Pfam" id="PF01256">
    <property type="entry name" value="Carb_kinase"/>
    <property type="match status" value="1"/>
</dbReference>
<dbReference type="STRING" id="1048983.EL17_14040"/>
<comment type="catalytic activity">
    <reaction evidence="15 17 19">
        <text>(6S)-NADHX + ADP = AMP + phosphate + NADH + H(+)</text>
        <dbReference type="Rhea" id="RHEA:32223"/>
        <dbReference type="ChEBI" id="CHEBI:15378"/>
        <dbReference type="ChEBI" id="CHEBI:43474"/>
        <dbReference type="ChEBI" id="CHEBI:57945"/>
        <dbReference type="ChEBI" id="CHEBI:64074"/>
        <dbReference type="ChEBI" id="CHEBI:456215"/>
        <dbReference type="ChEBI" id="CHEBI:456216"/>
        <dbReference type="EC" id="4.2.1.136"/>
    </reaction>
</comment>
<dbReference type="AlphaFoldDB" id="A0A074KV21"/>
<dbReference type="GO" id="GO:0046872">
    <property type="term" value="F:metal ion binding"/>
    <property type="evidence" value="ECO:0007669"/>
    <property type="project" value="UniProtKB-UniRule"/>
</dbReference>
<evidence type="ECO:0000256" key="12">
    <source>
        <dbReference type="ARBA" id="ARBA00023239"/>
    </source>
</evidence>
<evidence type="ECO:0000313" key="22">
    <source>
        <dbReference type="EMBL" id="KEO72754.1"/>
    </source>
</evidence>
<dbReference type="PANTHER" id="PTHR12592">
    <property type="entry name" value="ATP-DEPENDENT (S)-NAD(P)H-HYDRATE DEHYDRATASE FAMILY MEMBER"/>
    <property type="match status" value="1"/>
</dbReference>
<dbReference type="PROSITE" id="PS51385">
    <property type="entry name" value="YJEF_N"/>
    <property type="match status" value="1"/>
</dbReference>
<feature type="binding site" evidence="17">
    <location>
        <position position="437"/>
    </location>
    <ligand>
        <name>(6S)-NADPHX</name>
        <dbReference type="ChEBI" id="CHEBI:64076"/>
    </ligand>
</feature>
<dbReference type="GO" id="GO:0052856">
    <property type="term" value="F:NAD(P)HX epimerase activity"/>
    <property type="evidence" value="ECO:0007669"/>
    <property type="project" value="UniProtKB-UniRule"/>
</dbReference>
<dbReference type="Gene3D" id="3.40.50.10260">
    <property type="entry name" value="YjeF N-terminal domain"/>
    <property type="match status" value="1"/>
</dbReference>
<dbReference type="eggNOG" id="COG0063">
    <property type="taxonomic scope" value="Bacteria"/>
</dbReference>
<dbReference type="PIRSF" id="PIRSF017184">
    <property type="entry name" value="Nnr"/>
    <property type="match status" value="1"/>
</dbReference>
<feature type="domain" description="YjeF N-terminal" evidence="21">
    <location>
        <begin position="10"/>
        <end position="212"/>
    </location>
</feature>
<evidence type="ECO:0000256" key="17">
    <source>
        <dbReference type="HAMAP-Rule" id="MF_01965"/>
    </source>
</evidence>
<organism evidence="22 23">
    <name type="scientific">Anditalea andensis</name>
    <dbReference type="NCBI Taxonomy" id="1048983"/>
    <lineage>
        <taxon>Bacteria</taxon>
        <taxon>Pseudomonadati</taxon>
        <taxon>Bacteroidota</taxon>
        <taxon>Cytophagia</taxon>
        <taxon>Cytophagales</taxon>
        <taxon>Cytophagaceae</taxon>
        <taxon>Anditalea</taxon>
    </lineage>
</organism>
<feature type="binding site" evidence="17">
    <location>
        <position position="436"/>
    </location>
    <ligand>
        <name>AMP</name>
        <dbReference type="ChEBI" id="CHEBI:456215"/>
    </ligand>
</feature>
<dbReference type="GO" id="GO:0005524">
    <property type="term" value="F:ATP binding"/>
    <property type="evidence" value="ECO:0007669"/>
    <property type="project" value="UniProtKB-UniRule"/>
</dbReference>
<comment type="similarity">
    <text evidence="4 19">In the C-terminal section; belongs to the NnrD/CARKD family.</text>
</comment>
<feature type="binding site" evidence="18">
    <location>
        <begin position="58"/>
        <end position="62"/>
    </location>
    <ligand>
        <name>(6S)-NADPHX</name>
        <dbReference type="ChEBI" id="CHEBI:64076"/>
    </ligand>
</feature>
<comment type="cofactor">
    <cofactor evidence="18 19">
        <name>K(+)</name>
        <dbReference type="ChEBI" id="CHEBI:29103"/>
    </cofactor>
    <text evidence="18 19">Binds 1 potassium ion per subunit.</text>
</comment>
<evidence type="ECO:0000256" key="2">
    <source>
        <dbReference type="ARBA" id="ARBA00000909"/>
    </source>
</evidence>
<dbReference type="CDD" id="cd01171">
    <property type="entry name" value="YXKO-related"/>
    <property type="match status" value="1"/>
</dbReference>
<keyword evidence="22" id="KW-0418">Kinase</keyword>
<comment type="similarity">
    <text evidence="18">Belongs to the NnrE/AIBP family.</text>
</comment>
<dbReference type="EMBL" id="JMIH01000023">
    <property type="protein sequence ID" value="KEO72754.1"/>
    <property type="molecule type" value="Genomic_DNA"/>
</dbReference>
<comment type="function">
    <text evidence="18">Catalyzes the epimerization of the S- and R-forms of NAD(P)HX, a damaged form of NAD(P)H that is a result of enzymatic or heat-dependent hydration. This is a prerequisite for the S-specific NAD(P)H-hydrate dehydratase to allow the repair of both epimers of NAD(P)HX.</text>
</comment>
<keyword evidence="13" id="KW-0511">Multifunctional enzyme</keyword>
<dbReference type="NCBIfam" id="TIGR00197">
    <property type="entry name" value="yjeF_nterm"/>
    <property type="match status" value="1"/>
</dbReference>
<accession>A0A074KV21</accession>
<evidence type="ECO:0000256" key="16">
    <source>
        <dbReference type="ARBA" id="ARBA00049209"/>
    </source>
</evidence>
<name>A0A074KV21_9BACT</name>
<feature type="binding site" evidence="17">
    <location>
        <begin position="407"/>
        <end position="411"/>
    </location>
    <ligand>
        <name>AMP</name>
        <dbReference type="ChEBI" id="CHEBI:456215"/>
    </ligand>
</feature>
<dbReference type="InterPro" id="IPR004443">
    <property type="entry name" value="YjeF_N_dom"/>
</dbReference>
<dbReference type="SUPFAM" id="SSF64153">
    <property type="entry name" value="YjeF N-terminal domain-like"/>
    <property type="match status" value="1"/>
</dbReference>